<evidence type="ECO:0000313" key="1">
    <source>
        <dbReference type="EMBL" id="GGB51214.1"/>
    </source>
</evidence>
<protein>
    <submittedName>
        <fullName evidence="1">Membrane protein</fullName>
    </submittedName>
</protein>
<name>A0ABQ1IST3_9GAMM</name>
<dbReference type="Pfam" id="PF06041">
    <property type="entry name" value="DUF924"/>
    <property type="match status" value="1"/>
</dbReference>
<accession>A0ABQ1IST3</accession>
<keyword evidence="2" id="KW-1185">Reference proteome</keyword>
<gene>
    <name evidence="1" type="ORF">GCM10011502_25400</name>
</gene>
<dbReference type="SUPFAM" id="SSF48452">
    <property type="entry name" value="TPR-like"/>
    <property type="match status" value="1"/>
</dbReference>
<dbReference type="EMBL" id="BMKE01000024">
    <property type="protein sequence ID" value="GGB51214.1"/>
    <property type="molecule type" value="Genomic_DNA"/>
</dbReference>
<dbReference type="InterPro" id="IPR010323">
    <property type="entry name" value="DUF924"/>
</dbReference>
<sequence>MYQSVLAFWFEELKPAQWWQKNKQLDQDIAERFGDLHRQACLGELFDWRTRAEGRLAEIIVLDQFSRNIYRDTPRAFAADGVALALAQEAVSAGAAQSLRPQQRVFLYMPMMHSESLKVHEVALALFEKNAELDPDHEQEQSGAVSSLKFERAHKDIIARFGRYPHRNRILGRKSSAAEEAFLQQPGSSF</sequence>
<dbReference type="Gene3D" id="1.20.58.320">
    <property type="entry name" value="TPR-like"/>
    <property type="match status" value="1"/>
</dbReference>
<dbReference type="Gene3D" id="1.25.40.10">
    <property type="entry name" value="Tetratricopeptide repeat domain"/>
    <property type="match status" value="1"/>
</dbReference>
<proteinExistence type="predicted"/>
<dbReference type="Proteomes" id="UP000646152">
    <property type="component" value="Unassembled WGS sequence"/>
</dbReference>
<comment type="caution">
    <text evidence="1">The sequence shown here is derived from an EMBL/GenBank/DDBJ whole genome shotgun (WGS) entry which is preliminary data.</text>
</comment>
<dbReference type="RefSeq" id="WP_188630509.1">
    <property type="nucleotide sequence ID" value="NZ_BMKE01000024.1"/>
</dbReference>
<organism evidence="1 2">
    <name type="scientific">Oceanisphaera marina</name>
    <dbReference type="NCBI Taxonomy" id="2017550"/>
    <lineage>
        <taxon>Bacteria</taxon>
        <taxon>Pseudomonadati</taxon>
        <taxon>Pseudomonadota</taxon>
        <taxon>Gammaproteobacteria</taxon>
        <taxon>Aeromonadales</taxon>
        <taxon>Aeromonadaceae</taxon>
        <taxon>Oceanisphaera</taxon>
    </lineage>
</organism>
<dbReference type="InterPro" id="IPR011990">
    <property type="entry name" value="TPR-like_helical_dom_sf"/>
</dbReference>
<reference evidence="2" key="1">
    <citation type="journal article" date="2019" name="Int. J. Syst. Evol. Microbiol.">
        <title>The Global Catalogue of Microorganisms (GCM) 10K type strain sequencing project: providing services to taxonomists for standard genome sequencing and annotation.</title>
        <authorList>
            <consortium name="The Broad Institute Genomics Platform"/>
            <consortium name="The Broad Institute Genome Sequencing Center for Infectious Disease"/>
            <person name="Wu L."/>
            <person name="Ma J."/>
        </authorList>
    </citation>
    <scope>NUCLEOTIDE SEQUENCE [LARGE SCALE GENOMIC DNA]</scope>
    <source>
        <strain evidence="2">CGMCC 1.15923</strain>
    </source>
</reference>
<evidence type="ECO:0000313" key="2">
    <source>
        <dbReference type="Proteomes" id="UP000646152"/>
    </source>
</evidence>